<dbReference type="PANTHER" id="PTHR30258:SF3">
    <property type="entry name" value="SLL1921 PROTEIN"/>
    <property type="match status" value="1"/>
</dbReference>
<dbReference type="Proteomes" id="UP000034601">
    <property type="component" value="Unassembled WGS sequence"/>
</dbReference>
<comment type="similarity">
    <text evidence="1">Belongs to the GSP E family.</text>
</comment>
<dbReference type="SUPFAM" id="SSF160246">
    <property type="entry name" value="EspE N-terminal domain-like"/>
    <property type="match status" value="1"/>
</dbReference>
<protein>
    <submittedName>
        <fullName evidence="6">General secretory pathway protein E</fullName>
    </submittedName>
</protein>
<dbReference type="FunFam" id="3.30.450.90:FF:000001">
    <property type="entry name" value="Type II secretion system ATPase GspE"/>
    <property type="match status" value="1"/>
</dbReference>
<dbReference type="InterPro" id="IPR007831">
    <property type="entry name" value="T2SS_GspE_N"/>
</dbReference>
<accession>A0A0G0U439</accession>
<dbReference type="InterPro" id="IPR027417">
    <property type="entry name" value="P-loop_NTPase"/>
</dbReference>
<sequence>MQPDQLGIEDILFKQGLINANQLSAVKLESINSGKSTERIIQEHQLVSAAKFYSARAQLLGVSFIDLEGKAIPTEVLDLVPEAAASRYHIIPFDRKDDKLFVAMVDPLDLQIIQFIEKKSGLFIKPYLAALGDITKAINDQYSQNLTSDVTSALKEVTDLKKGEEDQTADKAEVIREAPVANIITQLLEYAVKSRASDIHVEPLEDKTRVRYRIDGILHEKIILPRGVHDALVSRIKILSSLKIEEKRLPQDGRFSYISSKHVYDLRISTVPTVFGEKVVMRLLPKSSVAPTLQELGLRGSALRTLETQITRPHGIILICGPTGSGKTTTLYSILTKLSTTRVNILTIEDPVEYQILGTNQVQVNPQIGLTFASALRSFLRQDPNIMLVGEVRDTETAELAIQAALTGHQVFSTLHTNTASGSLPRLLDMGVESFLLASSINAAVGQRILRQICPGCKVSFDPPPEVADNIRRVLGRLVPENQPIKLYKGSGCEQCGHLGYLGRIGIFEVLSLSPKIMQLVLERSSAKEIEAVAISEGMITLKQDGYMKVLEGVTTLEEVLRVAED</sequence>
<dbReference type="GO" id="GO:0016887">
    <property type="term" value="F:ATP hydrolysis activity"/>
    <property type="evidence" value="ECO:0007669"/>
    <property type="project" value="TreeGrafter"/>
</dbReference>
<feature type="domain" description="Type II secretion system protein GspE N-terminal" evidence="5">
    <location>
        <begin position="60"/>
        <end position="144"/>
    </location>
</feature>
<dbReference type="GO" id="GO:0005524">
    <property type="term" value="F:ATP binding"/>
    <property type="evidence" value="ECO:0007669"/>
    <property type="project" value="UniProtKB-KW"/>
</dbReference>
<dbReference type="PANTHER" id="PTHR30258">
    <property type="entry name" value="TYPE II SECRETION SYSTEM PROTEIN GSPE-RELATED"/>
    <property type="match status" value="1"/>
</dbReference>
<organism evidence="6 7">
    <name type="scientific">Candidatus Daviesbacteria bacterium GW2011_GWA2_40_9</name>
    <dbReference type="NCBI Taxonomy" id="1618424"/>
    <lineage>
        <taxon>Bacteria</taxon>
        <taxon>Candidatus Daviesiibacteriota</taxon>
    </lineage>
</organism>
<evidence type="ECO:0000259" key="5">
    <source>
        <dbReference type="Pfam" id="PF05157"/>
    </source>
</evidence>
<dbReference type="InterPro" id="IPR001482">
    <property type="entry name" value="T2SS/T4SS_dom"/>
</dbReference>
<reference evidence="6 7" key="1">
    <citation type="journal article" date="2015" name="Nature">
        <title>rRNA introns, odd ribosomes, and small enigmatic genomes across a large radiation of phyla.</title>
        <authorList>
            <person name="Brown C.T."/>
            <person name="Hug L.A."/>
            <person name="Thomas B.C."/>
            <person name="Sharon I."/>
            <person name="Castelle C.J."/>
            <person name="Singh A."/>
            <person name="Wilkins M.J."/>
            <person name="Williams K.H."/>
            <person name="Banfield J.F."/>
        </authorList>
    </citation>
    <scope>NUCLEOTIDE SEQUENCE [LARGE SCALE GENOMIC DNA]</scope>
</reference>
<dbReference type="InterPro" id="IPR037257">
    <property type="entry name" value="T2SS_E_N_sf"/>
</dbReference>
<dbReference type="Pfam" id="PF05157">
    <property type="entry name" value="MshEN"/>
    <property type="match status" value="1"/>
</dbReference>
<dbReference type="CDD" id="cd01129">
    <property type="entry name" value="PulE-GspE-like"/>
    <property type="match status" value="1"/>
</dbReference>
<evidence type="ECO:0000313" key="7">
    <source>
        <dbReference type="Proteomes" id="UP000034601"/>
    </source>
</evidence>
<dbReference type="PATRIC" id="fig|1618424.3.peg.84"/>
<proteinExistence type="inferred from homology"/>
<dbReference type="SUPFAM" id="SSF52540">
    <property type="entry name" value="P-loop containing nucleoside triphosphate hydrolases"/>
    <property type="match status" value="1"/>
</dbReference>
<dbReference type="GO" id="GO:0005886">
    <property type="term" value="C:plasma membrane"/>
    <property type="evidence" value="ECO:0007669"/>
    <property type="project" value="TreeGrafter"/>
</dbReference>
<feature type="domain" description="Bacterial type II secretion system protein E" evidence="4">
    <location>
        <begin position="177"/>
        <end position="562"/>
    </location>
</feature>
<keyword evidence="2" id="KW-0547">Nucleotide-binding</keyword>
<evidence type="ECO:0000256" key="1">
    <source>
        <dbReference type="ARBA" id="ARBA00006611"/>
    </source>
</evidence>
<keyword evidence="3" id="KW-0067">ATP-binding</keyword>
<dbReference type="Gene3D" id="3.40.50.300">
    <property type="entry name" value="P-loop containing nucleotide triphosphate hydrolases"/>
    <property type="match status" value="1"/>
</dbReference>
<dbReference type="EMBL" id="LCAB01000001">
    <property type="protein sequence ID" value="KKR83858.1"/>
    <property type="molecule type" value="Genomic_DNA"/>
</dbReference>
<evidence type="ECO:0000256" key="3">
    <source>
        <dbReference type="ARBA" id="ARBA00022840"/>
    </source>
</evidence>
<comment type="caution">
    <text evidence="6">The sequence shown here is derived from an EMBL/GenBank/DDBJ whole genome shotgun (WGS) entry which is preliminary data.</text>
</comment>
<dbReference type="Pfam" id="PF00437">
    <property type="entry name" value="T2SSE"/>
    <property type="match status" value="1"/>
</dbReference>
<dbReference type="Gene3D" id="3.30.450.90">
    <property type="match status" value="1"/>
</dbReference>
<evidence type="ECO:0000256" key="2">
    <source>
        <dbReference type="ARBA" id="ARBA00022741"/>
    </source>
</evidence>
<dbReference type="AlphaFoldDB" id="A0A0G0U439"/>
<name>A0A0G0U439_9BACT</name>
<evidence type="ECO:0000313" key="6">
    <source>
        <dbReference type="EMBL" id="KKR83858.1"/>
    </source>
</evidence>
<dbReference type="Gene3D" id="3.30.300.160">
    <property type="entry name" value="Type II secretion system, protein E, N-terminal domain"/>
    <property type="match status" value="1"/>
</dbReference>
<gene>
    <name evidence="6" type="ORF">UU29_C0001G0078</name>
</gene>
<dbReference type="FunFam" id="3.40.50.300:FF:000398">
    <property type="entry name" value="Type IV pilus assembly ATPase PilB"/>
    <property type="match status" value="1"/>
</dbReference>
<evidence type="ECO:0000259" key="4">
    <source>
        <dbReference type="Pfam" id="PF00437"/>
    </source>
</evidence>